<keyword evidence="3" id="KW-1185">Reference proteome</keyword>
<dbReference type="Pfam" id="PF12292">
    <property type="entry name" value="DUF3624"/>
    <property type="match status" value="1"/>
</dbReference>
<organism evidence="2 3">
    <name type="scientific">Vibrio japonicus</name>
    <dbReference type="NCBI Taxonomy" id="1824638"/>
    <lineage>
        <taxon>Bacteria</taxon>
        <taxon>Pseudomonadati</taxon>
        <taxon>Pseudomonadota</taxon>
        <taxon>Gammaproteobacteria</taxon>
        <taxon>Vibrionales</taxon>
        <taxon>Vibrionaceae</taxon>
        <taxon>Vibrio</taxon>
    </lineage>
</organism>
<sequence>MTCHYCEKHHWFREKIGRCRRCMNQLTVLSVLCWVVWWWFCRSDPKSIESITLIFAGIAFHSLLALHLWMHYVILPWRKGKVKA</sequence>
<keyword evidence="1" id="KW-1133">Transmembrane helix</keyword>
<name>A0ABY5LJ38_9VIBR</name>
<dbReference type="RefSeq" id="WP_257084522.1">
    <property type="nucleotide sequence ID" value="NZ_CP102096.1"/>
</dbReference>
<evidence type="ECO:0000313" key="2">
    <source>
        <dbReference type="EMBL" id="UUM30787.1"/>
    </source>
</evidence>
<feature type="transmembrane region" description="Helical" evidence="1">
    <location>
        <begin position="22"/>
        <end position="40"/>
    </location>
</feature>
<dbReference type="InterPro" id="IPR022072">
    <property type="entry name" value="DUF3624"/>
</dbReference>
<keyword evidence="1" id="KW-0812">Transmembrane</keyword>
<evidence type="ECO:0000313" key="3">
    <source>
        <dbReference type="Proteomes" id="UP001058602"/>
    </source>
</evidence>
<proteinExistence type="predicted"/>
<dbReference type="EMBL" id="CP102096">
    <property type="protein sequence ID" value="UUM30787.1"/>
    <property type="molecule type" value="Genomic_DNA"/>
</dbReference>
<evidence type="ECO:0000256" key="1">
    <source>
        <dbReference type="SAM" id="Phobius"/>
    </source>
</evidence>
<accession>A0ABY5LJ38</accession>
<keyword evidence="1" id="KW-0472">Membrane</keyword>
<feature type="transmembrane region" description="Helical" evidence="1">
    <location>
        <begin position="52"/>
        <end position="75"/>
    </location>
</feature>
<gene>
    <name evidence="2" type="ORF">NP165_01035</name>
</gene>
<dbReference type="Proteomes" id="UP001058602">
    <property type="component" value="Chromosome 1"/>
</dbReference>
<reference evidence="2" key="1">
    <citation type="submission" date="2022-07" db="EMBL/GenBank/DDBJ databases">
        <title>Complete genome of Vibrio japonicus strain JCM 31412T and phylogenomic assessment of the Nereis clade of the genus Vibrio.</title>
        <authorList>
            <person name="Shlafstein M.D."/>
            <person name="Emsley S.A."/>
            <person name="Ushijima B."/>
            <person name="Videau P."/>
            <person name="Saw J.H."/>
        </authorList>
    </citation>
    <scope>NUCLEOTIDE SEQUENCE</scope>
    <source>
        <strain evidence="2">JCM 31412</strain>
    </source>
</reference>
<protein>
    <submittedName>
        <fullName evidence="2">DUF3624 domain-containing protein</fullName>
    </submittedName>
</protein>